<reference evidence="11 12" key="1">
    <citation type="submission" date="2018-10" db="EMBL/GenBank/DDBJ databases">
        <authorList>
            <consortium name="Pathogen Informatics"/>
        </authorList>
    </citation>
    <scope>NUCLEOTIDE SEQUENCE [LARGE SCALE GENOMIC DNA]</scope>
</reference>
<keyword evidence="3" id="KW-0677">Repeat</keyword>
<feature type="domain" description="C2H2-type" evidence="10">
    <location>
        <begin position="434"/>
        <end position="461"/>
    </location>
</feature>
<dbReference type="PANTHER" id="PTHR24404:SF114">
    <property type="entry name" value="KLUMPFUSS, ISOFORM B-RELATED"/>
    <property type="match status" value="1"/>
</dbReference>
<dbReference type="Pfam" id="PF00096">
    <property type="entry name" value="zf-C2H2"/>
    <property type="match status" value="1"/>
</dbReference>
<dbReference type="PROSITE" id="PS50157">
    <property type="entry name" value="ZINC_FINGER_C2H2_2"/>
    <property type="match status" value="3"/>
</dbReference>
<dbReference type="GO" id="GO:0005634">
    <property type="term" value="C:nucleus"/>
    <property type="evidence" value="ECO:0007669"/>
    <property type="project" value="UniProtKB-SubCell"/>
</dbReference>
<dbReference type="AlphaFoldDB" id="A0A0R3U342"/>
<sequence length="463" mass="50572">MAAVSPYNGASGDPLCSPVSPYSSGPASFSSDYGSCEGYLVLTFSKSNKSEPKPSVTAASDVDTVKDECALLLWFLHLDHLSPPPDTPTSVSNVPPINTYLLHRKYLAHSTPALPSPFYPLYRSIGVTFLAVVGPPDLEYKVSSNILNQPTDNTNQNGQIQPRDVTAPLSVIPTTSPHRPARISRLAAMAAGVDVSQLTSVSIGPASAAASAASSAGSCSSSAVSLSSSSSVHTLSCDYVRRFTYPDGDTHYDWLSCPLTEMQGKGDNAARPTSTKPISLAAVPRKPFLVYDSSLPSSSTSASRRPRFLTSASPSASASACSSSSTRRHLTSRKMLRCEECGKYYGNEYSLHHHICLRRKDVWKKGDVPTELVDGQLTYFCPVCSKPFKWLGNLTRHYYVHTGQRFFKCDICHKEFFSAYQVRRHMNSHTGVRFQCTVCDKPFTCKYACAWHARQHLKEQQQA</sequence>
<comment type="subcellular location">
    <subcellularLocation>
        <location evidence="1">Nucleus</location>
    </subcellularLocation>
</comment>
<dbReference type="OrthoDB" id="654211at2759"/>
<evidence type="ECO:0000256" key="3">
    <source>
        <dbReference type="ARBA" id="ARBA00022737"/>
    </source>
</evidence>
<dbReference type="GO" id="GO:0008270">
    <property type="term" value="F:zinc ion binding"/>
    <property type="evidence" value="ECO:0007669"/>
    <property type="project" value="UniProtKB-KW"/>
</dbReference>
<dbReference type="Pfam" id="PF13894">
    <property type="entry name" value="zf-C2H2_4"/>
    <property type="match status" value="1"/>
</dbReference>
<dbReference type="GO" id="GO:0006357">
    <property type="term" value="P:regulation of transcription by RNA polymerase II"/>
    <property type="evidence" value="ECO:0007669"/>
    <property type="project" value="TreeGrafter"/>
</dbReference>
<keyword evidence="6" id="KW-0238">DNA-binding</keyword>
<evidence type="ECO:0000256" key="9">
    <source>
        <dbReference type="SAM" id="MobiDB-lite"/>
    </source>
</evidence>
<keyword evidence="4 8" id="KW-0863">Zinc-finger</keyword>
<keyword evidence="12" id="KW-1185">Reference proteome</keyword>
<dbReference type="STRING" id="53468.A0A0R3U342"/>
<gene>
    <name evidence="11" type="ORF">MCOS_LOCUS950</name>
</gene>
<evidence type="ECO:0000313" key="12">
    <source>
        <dbReference type="Proteomes" id="UP000267029"/>
    </source>
</evidence>
<feature type="domain" description="C2H2-type" evidence="10">
    <location>
        <begin position="407"/>
        <end position="434"/>
    </location>
</feature>
<dbReference type="Gene3D" id="3.30.160.60">
    <property type="entry name" value="Classic Zinc Finger"/>
    <property type="match status" value="2"/>
</dbReference>
<feature type="domain" description="C2H2-type" evidence="10">
    <location>
        <begin position="379"/>
        <end position="406"/>
    </location>
</feature>
<dbReference type="PROSITE" id="PS00028">
    <property type="entry name" value="ZINC_FINGER_C2H2_1"/>
    <property type="match status" value="3"/>
</dbReference>
<keyword evidence="5" id="KW-0862">Zinc</keyword>
<dbReference type="Proteomes" id="UP000267029">
    <property type="component" value="Unassembled WGS sequence"/>
</dbReference>
<evidence type="ECO:0000256" key="1">
    <source>
        <dbReference type="ARBA" id="ARBA00004123"/>
    </source>
</evidence>
<evidence type="ECO:0000256" key="5">
    <source>
        <dbReference type="ARBA" id="ARBA00022833"/>
    </source>
</evidence>
<dbReference type="GO" id="GO:0003700">
    <property type="term" value="F:DNA-binding transcription factor activity"/>
    <property type="evidence" value="ECO:0007669"/>
    <property type="project" value="TreeGrafter"/>
</dbReference>
<dbReference type="InterPro" id="IPR013087">
    <property type="entry name" value="Znf_C2H2_type"/>
</dbReference>
<evidence type="ECO:0000256" key="4">
    <source>
        <dbReference type="ARBA" id="ARBA00022771"/>
    </source>
</evidence>
<organism evidence="11 12">
    <name type="scientific">Mesocestoides corti</name>
    <name type="common">Flatworm</name>
    <dbReference type="NCBI Taxonomy" id="53468"/>
    <lineage>
        <taxon>Eukaryota</taxon>
        <taxon>Metazoa</taxon>
        <taxon>Spiralia</taxon>
        <taxon>Lophotrochozoa</taxon>
        <taxon>Platyhelminthes</taxon>
        <taxon>Cestoda</taxon>
        <taxon>Eucestoda</taxon>
        <taxon>Cyclophyllidea</taxon>
        <taxon>Mesocestoididae</taxon>
        <taxon>Mesocestoides</taxon>
    </lineage>
</organism>
<evidence type="ECO:0000256" key="6">
    <source>
        <dbReference type="ARBA" id="ARBA00023125"/>
    </source>
</evidence>
<keyword evidence="7" id="KW-0539">Nucleus</keyword>
<dbReference type="InterPro" id="IPR036236">
    <property type="entry name" value="Znf_C2H2_sf"/>
</dbReference>
<proteinExistence type="predicted"/>
<accession>A0A0R3U342</accession>
<evidence type="ECO:0000259" key="10">
    <source>
        <dbReference type="PROSITE" id="PS50157"/>
    </source>
</evidence>
<dbReference type="SUPFAM" id="SSF57667">
    <property type="entry name" value="beta-beta-alpha zinc fingers"/>
    <property type="match status" value="2"/>
</dbReference>
<evidence type="ECO:0000256" key="7">
    <source>
        <dbReference type="ARBA" id="ARBA00023242"/>
    </source>
</evidence>
<dbReference type="GO" id="GO:0000978">
    <property type="term" value="F:RNA polymerase II cis-regulatory region sequence-specific DNA binding"/>
    <property type="evidence" value="ECO:0007669"/>
    <property type="project" value="TreeGrafter"/>
</dbReference>
<feature type="region of interest" description="Disordered" evidence="9">
    <location>
        <begin position="295"/>
        <end position="322"/>
    </location>
</feature>
<evidence type="ECO:0000256" key="2">
    <source>
        <dbReference type="ARBA" id="ARBA00022723"/>
    </source>
</evidence>
<name>A0A0R3U342_MESCO</name>
<dbReference type="SMART" id="SM00355">
    <property type="entry name" value="ZnF_C2H2"/>
    <property type="match status" value="4"/>
</dbReference>
<evidence type="ECO:0000256" key="8">
    <source>
        <dbReference type="PROSITE-ProRule" id="PRU00042"/>
    </source>
</evidence>
<dbReference type="EMBL" id="UXSR01000100">
    <property type="protein sequence ID" value="VDD74947.1"/>
    <property type="molecule type" value="Genomic_DNA"/>
</dbReference>
<feature type="compositionally biased region" description="Low complexity" evidence="9">
    <location>
        <begin position="311"/>
        <end position="322"/>
    </location>
</feature>
<protein>
    <recommendedName>
        <fullName evidence="10">C2H2-type domain-containing protein</fullName>
    </recommendedName>
</protein>
<dbReference type="InterPro" id="IPR050589">
    <property type="entry name" value="Ikaros_C2H2-ZF"/>
</dbReference>
<dbReference type="PANTHER" id="PTHR24404">
    <property type="entry name" value="ZINC FINGER PROTEIN"/>
    <property type="match status" value="1"/>
</dbReference>
<keyword evidence="2" id="KW-0479">Metal-binding</keyword>
<evidence type="ECO:0000313" key="11">
    <source>
        <dbReference type="EMBL" id="VDD74947.1"/>
    </source>
</evidence>